<sequence>MKVSVILAGFIVGALIPGIVFVFVGALVFGDGPHTVPEGFVYAAAVTALGAGWGTAEWAQRRFITSNPSHRKAISSIVGLVVVVCCAMPAGKLVGKWAAEFDVKPGGISKADRYDIINLVKQQCEIEAPQKTVFQGSRASRVGVFCRCYGDAVGAILTRADADFMVENTSMPNALNKRVQDLGFECLRKSGVL</sequence>
<proteinExistence type="predicted"/>
<protein>
    <submittedName>
        <fullName evidence="2">Uncharacterized protein</fullName>
    </submittedName>
</protein>
<dbReference type="KEGG" id="bot:CIT37_32135"/>
<dbReference type="AlphaFoldDB" id="A0A2U8PEW8"/>
<keyword evidence="1" id="KW-1133">Transmembrane helix</keyword>
<organism evidence="2 3">
    <name type="scientific">Bradyrhizobium ottawaense</name>
    <dbReference type="NCBI Taxonomy" id="931866"/>
    <lineage>
        <taxon>Bacteria</taxon>
        <taxon>Pseudomonadati</taxon>
        <taxon>Pseudomonadota</taxon>
        <taxon>Alphaproteobacteria</taxon>
        <taxon>Hyphomicrobiales</taxon>
        <taxon>Nitrobacteraceae</taxon>
        <taxon>Bradyrhizobium</taxon>
    </lineage>
</organism>
<gene>
    <name evidence="2" type="ORF">CIT37_32135</name>
</gene>
<dbReference type="RefSeq" id="WP_095424210.1">
    <property type="nucleotide sequence ID" value="NZ_CP029425.2"/>
</dbReference>
<feature type="transmembrane region" description="Helical" evidence="1">
    <location>
        <begin position="40"/>
        <end position="60"/>
    </location>
</feature>
<dbReference type="GeneID" id="92967308"/>
<keyword evidence="1" id="KW-0472">Membrane</keyword>
<evidence type="ECO:0000256" key="1">
    <source>
        <dbReference type="SAM" id="Phobius"/>
    </source>
</evidence>
<reference evidence="2 3" key="1">
    <citation type="journal article" date="2014" name="Int. J. Syst. Evol. Microbiol.">
        <title>Bradyrhizobium ottawaense sp. nov., a symbiotic nitrogen fixing bacterium from root nodules of soybeans in Canada.</title>
        <authorList>
            <person name="Yu X."/>
            <person name="Cloutier S."/>
            <person name="Tambong J.T."/>
            <person name="Bromfield E.S."/>
        </authorList>
    </citation>
    <scope>NUCLEOTIDE SEQUENCE [LARGE SCALE GENOMIC DNA]</scope>
    <source>
        <strain evidence="2 3">OO99</strain>
    </source>
</reference>
<feature type="transmembrane region" description="Helical" evidence="1">
    <location>
        <begin position="72"/>
        <end position="91"/>
    </location>
</feature>
<dbReference type="Proteomes" id="UP000215703">
    <property type="component" value="Chromosome"/>
</dbReference>
<accession>A0A2U8PEW8</accession>
<feature type="transmembrane region" description="Helical" evidence="1">
    <location>
        <begin position="7"/>
        <end position="28"/>
    </location>
</feature>
<evidence type="ECO:0000313" key="3">
    <source>
        <dbReference type="Proteomes" id="UP000215703"/>
    </source>
</evidence>
<name>A0A2U8PEW8_9BRAD</name>
<keyword evidence="1" id="KW-0812">Transmembrane</keyword>
<evidence type="ECO:0000313" key="2">
    <source>
        <dbReference type="EMBL" id="AWL96258.1"/>
    </source>
</evidence>
<dbReference type="EMBL" id="CP029425">
    <property type="protein sequence ID" value="AWL96258.1"/>
    <property type="molecule type" value="Genomic_DNA"/>
</dbReference>
<reference evidence="2 3" key="2">
    <citation type="journal article" date="2017" name="Syst. Appl. Microbiol.">
        <title>Soybeans inoculated with root zone soils of Canadian native legumes harbour diverse and novel Bradyrhizobium spp. that possess agricultural potential.</title>
        <authorList>
            <person name="Bromfield E.S.P."/>
            <person name="Cloutier S."/>
            <person name="Tambong J.T."/>
            <person name="Tran Thi T.V."/>
        </authorList>
    </citation>
    <scope>NUCLEOTIDE SEQUENCE [LARGE SCALE GENOMIC DNA]</scope>
    <source>
        <strain evidence="2 3">OO99</strain>
    </source>
</reference>